<dbReference type="Proteomes" id="UP000249633">
    <property type="component" value="Unassembled WGS sequence"/>
</dbReference>
<reference evidence="1 2" key="1">
    <citation type="submission" date="2017-08" db="EMBL/GenBank/DDBJ databases">
        <title>Infants hospitalized years apart are colonized by the same room-sourced microbial strains.</title>
        <authorList>
            <person name="Brooks B."/>
            <person name="Olm M.R."/>
            <person name="Firek B.A."/>
            <person name="Baker R."/>
            <person name="Thomas B.C."/>
            <person name="Morowitz M.J."/>
            <person name="Banfield J.F."/>
        </authorList>
    </citation>
    <scope>NUCLEOTIDE SEQUENCE [LARGE SCALE GENOMIC DNA]</scope>
    <source>
        <strain evidence="1">S2_012_000_R2_81</strain>
    </source>
</reference>
<sequence>MKPRAKPQRLAGLAQPGSLGIDFSDVRIGLERLDECRDYPEERELVGARLMQVLALPRTLAGVADLHDAIARTVDYGDPIGADALAALQRVTEAHAGYSMVAAVDKAQRQQSGADGERGGRPNSIWAADWSRTIERMMAENRKLTKTAAFQKLAEVWREEVKVGGEIVVRGRHWTTIRDAVHNHRKETKG</sequence>
<dbReference type="EMBL" id="QFOD01000020">
    <property type="protein sequence ID" value="PZP28897.1"/>
    <property type="molecule type" value="Genomic_DNA"/>
</dbReference>
<evidence type="ECO:0000313" key="2">
    <source>
        <dbReference type="Proteomes" id="UP000249633"/>
    </source>
</evidence>
<evidence type="ECO:0000313" key="1">
    <source>
        <dbReference type="EMBL" id="PZP28897.1"/>
    </source>
</evidence>
<protein>
    <submittedName>
        <fullName evidence="1">Uncharacterized protein</fullName>
    </submittedName>
</protein>
<comment type="caution">
    <text evidence="1">The sequence shown here is derived from an EMBL/GenBank/DDBJ whole genome shotgun (WGS) entry which is preliminary data.</text>
</comment>
<organism evidence="1 2">
    <name type="scientific">Roseateles depolymerans</name>
    <dbReference type="NCBI Taxonomy" id="76731"/>
    <lineage>
        <taxon>Bacteria</taxon>
        <taxon>Pseudomonadati</taxon>
        <taxon>Pseudomonadota</taxon>
        <taxon>Betaproteobacteria</taxon>
        <taxon>Burkholderiales</taxon>
        <taxon>Sphaerotilaceae</taxon>
        <taxon>Roseateles</taxon>
    </lineage>
</organism>
<dbReference type="AlphaFoldDB" id="A0A2W5DIH8"/>
<name>A0A2W5DIH8_9BURK</name>
<gene>
    <name evidence="1" type="ORF">DI603_18205</name>
</gene>
<proteinExistence type="predicted"/>
<accession>A0A2W5DIH8</accession>